<evidence type="ECO:0000256" key="1">
    <source>
        <dbReference type="SAM" id="Phobius"/>
    </source>
</evidence>
<evidence type="ECO:0000313" key="3">
    <source>
        <dbReference type="EMBL" id="KNB70745.1"/>
    </source>
</evidence>
<keyword evidence="1" id="KW-0472">Membrane</keyword>
<organism evidence="3 4">
    <name type="scientific">Brevibacillus reuszeri</name>
    <dbReference type="NCBI Taxonomy" id="54915"/>
    <lineage>
        <taxon>Bacteria</taxon>
        <taxon>Bacillati</taxon>
        <taxon>Bacillota</taxon>
        <taxon>Bacilli</taxon>
        <taxon>Bacillales</taxon>
        <taxon>Paenibacillaceae</taxon>
        <taxon>Brevibacillus</taxon>
    </lineage>
</organism>
<dbReference type="PATRIC" id="fig|54915.3.peg.2671"/>
<feature type="domain" description="SHOCT" evidence="2">
    <location>
        <begin position="263"/>
        <end position="290"/>
    </location>
</feature>
<feature type="transmembrane region" description="Helical" evidence="1">
    <location>
        <begin position="27"/>
        <end position="60"/>
    </location>
</feature>
<dbReference type="Proteomes" id="UP000036834">
    <property type="component" value="Unassembled WGS sequence"/>
</dbReference>
<reference evidence="4" key="1">
    <citation type="submission" date="2015-07" db="EMBL/GenBank/DDBJ databases">
        <title>Genome sequencing project for genomic taxonomy and phylogenomics of Bacillus-like bacteria.</title>
        <authorList>
            <person name="Liu B."/>
            <person name="Wang J."/>
            <person name="Zhu Y."/>
            <person name="Liu G."/>
            <person name="Chen Q."/>
            <person name="Chen Z."/>
            <person name="Lan J."/>
            <person name="Che J."/>
            <person name="Ge C."/>
            <person name="Shi H."/>
            <person name="Pan Z."/>
            <person name="Liu X."/>
        </authorList>
    </citation>
    <scope>NUCLEOTIDE SEQUENCE [LARGE SCALE GENOMIC DNA]</scope>
    <source>
        <strain evidence="4">DSM 9887</strain>
    </source>
</reference>
<dbReference type="Pfam" id="PF09851">
    <property type="entry name" value="SHOCT"/>
    <property type="match status" value="1"/>
</dbReference>
<protein>
    <recommendedName>
        <fullName evidence="2">SHOCT domain-containing protein</fullName>
    </recommendedName>
</protein>
<dbReference type="AlphaFoldDB" id="A0A0K9YRD1"/>
<comment type="caution">
    <text evidence="3">The sequence shown here is derived from an EMBL/GenBank/DDBJ whole genome shotgun (WGS) entry which is preliminary data.</text>
</comment>
<dbReference type="STRING" id="54915.ADS79_17935"/>
<proteinExistence type="predicted"/>
<keyword evidence="1" id="KW-0812">Transmembrane</keyword>
<keyword evidence="1" id="KW-1133">Transmembrane helix</keyword>
<sequence>MTIHFNIEYYEQVEIFYYNVVWRNHSVLIRVVIVVIVTSIFMIYGSGLLTILSFIGGAMWIAAFDKKQKREELSRREDKLHQVRTQLLYNDLHISQEYTGKDKNSSIILDENKKVVYLIKGETKRKFTYQDILQSEILEDGIQSTSTSRTSQIGSALVGGLIAGVPGLIIGGLSGKQNTINKVKKIDLRIIVNDTNEPIFHLNFLEVEDTFVKKDHPSYQAAIKDANHWHNLISVLIRKADEEDRRNDKNNQQNFQTETNSIDQLVKLSSLLKEGMITEDEYNKQKKKLLG</sequence>
<name>A0A0K9YRD1_9BACL</name>
<dbReference type="EMBL" id="LGIQ01000009">
    <property type="protein sequence ID" value="KNB70745.1"/>
    <property type="molecule type" value="Genomic_DNA"/>
</dbReference>
<evidence type="ECO:0000313" key="4">
    <source>
        <dbReference type="Proteomes" id="UP000036834"/>
    </source>
</evidence>
<accession>A0A0K9YRD1</accession>
<dbReference type="InterPro" id="IPR018649">
    <property type="entry name" value="SHOCT"/>
</dbReference>
<gene>
    <name evidence="3" type="ORF">ADS79_17935</name>
</gene>
<evidence type="ECO:0000259" key="2">
    <source>
        <dbReference type="Pfam" id="PF09851"/>
    </source>
</evidence>